<organism evidence="4">
    <name type="scientific">Hydatigena taeniaeformis</name>
    <name type="common">Feline tapeworm</name>
    <name type="synonym">Taenia taeniaeformis</name>
    <dbReference type="NCBI Taxonomy" id="6205"/>
    <lineage>
        <taxon>Eukaryota</taxon>
        <taxon>Metazoa</taxon>
        <taxon>Spiralia</taxon>
        <taxon>Lophotrochozoa</taxon>
        <taxon>Platyhelminthes</taxon>
        <taxon>Cestoda</taxon>
        <taxon>Eucestoda</taxon>
        <taxon>Cyclophyllidea</taxon>
        <taxon>Taeniidae</taxon>
        <taxon>Hydatigera</taxon>
    </lineage>
</organism>
<keyword evidence="1" id="KW-1133">Transmembrane helix</keyword>
<accession>A0A0R3WS91</accession>
<feature type="transmembrane region" description="Helical" evidence="1">
    <location>
        <begin position="142"/>
        <end position="162"/>
    </location>
</feature>
<reference evidence="2 3" key="2">
    <citation type="submission" date="2018-11" db="EMBL/GenBank/DDBJ databases">
        <authorList>
            <consortium name="Pathogen Informatics"/>
        </authorList>
    </citation>
    <scope>NUCLEOTIDE SEQUENCE [LARGE SCALE GENOMIC DNA]</scope>
</reference>
<evidence type="ECO:0000313" key="4">
    <source>
        <dbReference type="WBParaSite" id="TTAC_0000363101-mRNA-1"/>
    </source>
</evidence>
<dbReference type="WBParaSite" id="TTAC_0000363101-mRNA-1">
    <property type="protein sequence ID" value="TTAC_0000363101-mRNA-1"/>
    <property type="gene ID" value="TTAC_0000363101"/>
</dbReference>
<evidence type="ECO:0000256" key="1">
    <source>
        <dbReference type="SAM" id="Phobius"/>
    </source>
</evidence>
<gene>
    <name evidence="2" type="ORF">TTAC_LOCUS3616</name>
</gene>
<keyword evidence="3" id="KW-1185">Reference proteome</keyword>
<dbReference type="Proteomes" id="UP000274429">
    <property type="component" value="Unassembled WGS sequence"/>
</dbReference>
<evidence type="ECO:0000313" key="2">
    <source>
        <dbReference type="EMBL" id="VDM22985.1"/>
    </source>
</evidence>
<proteinExistence type="predicted"/>
<keyword evidence="1" id="KW-0812">Transmembrane</keyword>
<protein>
    <submittedName>
        <fullName evidence="4">MARVEL domain-containing protein</fullName>
    </submittedName>
</protein>
<reference evidence="4" key="1">
    <citation type="submission" date="2017-02" db="UniProtKB">
        <authorList>
            <consortium name="WormBaseParasite"/>
        </authorList>
    </citation>
    <scope>IDENTIFICATION</scope>
</reference>
<dbReference type="EMBL" id="UYWX01002743">
    <property type="protein sequence ID" value="VDM22985.1"/>
    <property type="molecule type" value="Genomic_DNA"/>
</dbReference>
<sequence length="166" mass="18145">MDPITRDLPYSVSLSLSTLPYQVKRSGAMMVIKLGRMHRCPLSSDTLLWLSGVRNASAVALDINICGSLLTKSCQRDEAYKQMAALLATALVLFIISTIFAFISIFNKKCWVCISEFITAVAGGTLLLTALCIYYQGKQFWAPLVAGIAMTSGMQTSVFMLIDMIA</sequence>
<name>A0A0R3WS91_HYDTA</name>
<dbReference type="AlphaFoldDB" id="A0A0R3WS91"/>
<keyword evidence="1" id="KW-0472">Membrane</keyword>
<dbReference type="OrthoDB" id="6244121at2759"/>
<feature type="transmembrane region" description="Helical" evidence="1">
    <location>
        <begin position="117"/>
        <end position="136"/>
    </location>
</feature>
<feature type="transmembrane region" description="Helical" evidence="1">
    <location>
        <begin position="83"/>
        <end position="105"/>
    </location>
</feature>
<evidence type="ECO:0000313" key="3">
    <source>
        <dbReference type="Proteomes" id="UP000274429"/>
    </source>
</evidence>